<dbReference type="AlphaFoldDB" id="A0A2P5FF80"/>
<comment type="similarity">
    <text evidence="1 5">Belongs to the AB hydrolase superfamily. Lipase family.</text>
</comment>
<organism evidence="7 8">
    <name type="scientific">Trema orientale</name>
    <name type="common">Charcoal tree</name>
    <name type="synonym">Celtis orientalis</name>
    <dbReference type="NCBI Taxonomy" id="63057"/>
    <lineage>
        <taxon>Eukaryota</taxon>
        <taxon>Viridiplantae</taxon>
        <taxon>Streptophyta</taxon>
        <taxon>Embryophyta</taxon>
        <taxon>Tracheophyta</taxon>
        <taxon>Spermatophyta</taxon>
        <taxon>Magnoliopsida</taxon>
        <taxon>eudicotyledons</taxon>
        <taxon>Gunneridae</taxon>
        <taxon>Pentapetalae</taxon>
        <taxon>rosids</taxon>
        <taxon>fabids</taxon>
        <taxon>Rosales</taxon>
        <taxon>Cannabaceae</taxon>
        <taxon>Trema</taxon>
    </lineage>
</organism>
<dbReference type="EC" id="3.1.1.-" evidence="5"/>
<evidence type="ECO:0000313" key="7">
    <source>
        <dbReference type="EMBL" id="PON96450.1"/>
    </source>
</evidence>
<dbReference type="InParanoid" id="A0A2P5FF80"/>
<dbReference type="InterPro" id="IPR029058">
    <property type="entry name" value="AB_hydrolase_fold"/>
</dbReference>
<evidence type="ECO:0000256" key="1">
    <source>
        <dbReference type="ARBA" id="ARBA00010701"/>
    </source>
</evidence>
<dbReference type="EMBL" id="JXTC01000038">
    <property type="protein sequence ID" value="PON96450.1"/>
    <property type="molecule type" value="Genomic_DNA"/>
</dbReference>
<gene>
    <name evidence="7" type="ORF">TorRG33x02_077230</name>
</gene>
<evidence type="ECO:0000256" key="4">
    <source>
        <dbReference type="ARBA" id="ARBA00023098"/>
    </source>
</evidence>
<sequence>MATWEELLGSNNWKGLLKPNLDPNLREFILRCGDFCQATYDAFNDNDISPNCGNSRYGIASFFHNVILRNAANYQVIGFLYATSGSHGFCDMFFCHPPEGCDAAWDRESNWMGYVAISTDEHSQDIGRREIYVAWRGTQRTTEWTSNVLGAWPVSAQPLLRQEGDETNDDDSSWFSWLVDELPKVHGGWLSICTSEHPDSKFTSRSVRSQVNDIIRVLVRNRYKDENPTLVMVGHSLGGALANLSAFDLVENGAVGSDVRVSSVIFGCPQVGNELFMKRVKGQRNLKILHVKNVKDLVPRLPDSGWRVYDPIETCALEINSDKSPCLKPSLFDVSN</sequence>
<dbReference type="Pfam" id="PF01764">
    <property type="entry name" value="Lipase_3"/>
    <property type="match status" value="1"/>
</dbReference>
<dbReference type="GO" id="GO:0008970">
    <property type="term" value="F:phospholipase A1 activity"/>
    <property type="evidence" value="ECO:0007669"/>
    <property type="project" value="UniProtKB-UniRule"/>
</dbReference>
<keyword evidence="4 5" id="KW-0443">Lipid metabolism</keyword>
<evidence type="ECO:0000256" key="2">
    <source>
        <dbReference type="ARBA" id="ARBA00022801"/>
    </source>
</evidence>
<evidence type="ECO:0000313" key="8">
    <source>
        <dbReference type="Proteomes" id="UP000237000"/>
    </source>
</evidence>
<dbReference type="Gene3D" id="3.40.50.1820">
    <property type="entry name" value="alpha/beta hydrolase"/>
    <property type="match status" value="1"/>
</dbReference>
<name>A0A2P5FF80_TREOI</name>
<dbReference type="Proteomes" id="UP000237000">
    <property type="component" value="Unassembled WGS sequence"/>
</dbReference>
<protein>
    <recommendedName>
        <fullName evidence="5">Phospholipase A1</fullName>
        <ecNumber evidence="5">3.1.1.-</ecNumber>
    </recommendedName>
</protein>
<evidence type="ECO:0000259" key="6">
    <source>
        <dbReference type="Pfam" id="PF01764"/>
    </source>
</evidence>
<comment type="function">
    <text evidence="5">Acylhydrolase that catalyzes the hydrolysis of phospholipids at the sn-1 position.</text>
</comment>
<keyword evidence="3 5" id="KW-0442">Lipid degradation</keyword>
<dbReference type="PANTHER" id="PTHR31828">
    <property type="entry name" value="PHOSPHOLIPASE A1-IIGAMMA"/>
    <property type="match status" value="1"/>
</dbReference>
<accession>A0A2P5FF80</accession>
<dbReference type="OrthoDB" id="529743at2759"/>
<dbReference type="InterPro" id="IPR033556">
    <property type="entry name" value="PLA"/>
</dbReference>
<evidence type="ECO:0000256" key="3">
    <source>
        <dbReference type="ARBA" id="ARBA00022963"/>
    </source>
</evidence>
<dbReference type="PANTHER" id="PTHR31828:SF10">
    <property type="entry name" value="PHOSPHOLIPASE A1-IIDELTA"/>
    <property type="match status" value="1"/>
</dbReference>
<evidence type="ECO:0000256" key="5">
    <source>
        <dbReference type="RuleBase" id="RU367093"/>
    </source>
</evidence>
<dbReference type="GO" id="GO:0016042">
    <property type="term" value="P:lipid catabolic process"/>
    <property type="evidence" value="ECO:0007669"/>
    <property type="project" value="UniProtKB-UniRule"/>
</dbReference>
<dbReference type="InterPro" id="IPR002921">
    <property type="entry name" value="Fungal_lipase-type"/>
</dbReference>
<keyword evidence="2 5" id="KW-0378">Hydrolase</keyword>
<comment type="caution">
    <text evidence="7">The sequence shown here is derived from an EMBL/GenBank/DDBJ whole genome shotgun (WGS) entry which is preliminary data.</text>
</comment>
<dbReference type="CDD" id="cd00519">
    <property type="entry name" value="Lipase_3"/>
    <property type="match status" value="1"/>
</dbReference>
<keyword evidence="8" id="KW-1185">Reference proteome</keyword>
<feature type="domain" description="Fungal lipase-type" evidence="6">
    <location>
        <begin position="132"/>
        <end position="302"/>
    </location>
</feature>
<dbReference type="SUPFAM" id="SSF53474">
    <property type="entry name" value="alpha/beta-Hydrolases"/>
    <property type="match status" value="1"/>
</dbReference>
<reference evidence="8" key="1">
    <citation type="submission" date="2016-06" db="EMBL/GenBank/DDBJ databases">
        <title>Parallel loss of symbiosis genes in relatives of nitrogen-fixing non-legume Parasponia.</title>
        <authorList>
            <person name="Van Velzen R."/>
            <person name="Holmer R."/>
            <person name="Bu F."/>
            <person name="Rutten L."/>
            <person name="Van Zeijl A."/>
            <person name="Liu W."/>
            <person name="Santuari L."/>
            <person name="Cao Q."/>
            <person name="Sharma T."/>
            <person name="Shen D."/>
            <person name="Roswanjaya Y."/>
            <person name="Wardhani T."/>
            <person name="Kalhor M.S."/>
            <person name="Jansen J."/>
            <person name="Van den Hoogen J."/>
            <person name="Gungor B."/>
            <person name="Hartog M."/>
            <person name="Hontelez J."/>
            <person name="Verver J."/>
            <person name="Yang W.-C."/>
            <person name="Schijlen E."/>
            <person name="Repin R."/>
            <person name="Schilthuizen M."/>
            <person name="Schranz E."/>
            <person name="Heidstra R."/>
            <person name="Miyata K."/>
            <person name="Fedorova E."/>
            <person name="Kohlen W."/>
            <person name="Bisseling T."/>
            <person name="Smit S."/>
            <person name="Geurts R."/>
        </authorList>
    </citation>
    <scope>NUCLEOTIDE SEQUENCE [LARGE SCALE GENOMIC DNA]</scope>
    <source>
        <strain evidence="8">cv. RG33-2</strain>
    </source>
</reference>
<proteinExistence type="inferred from homology"/>